<dbReference type="Gene3D" id="3.30.70.330">
    <property type="match status" value="1"/>
</dbReference>
<evidence type="ECO:0000256" key="3">
    <source>
        <dbReference type="SAM" id="Phobius"/>
    </source>
</evidence>
<dbReference type="GO" id="GO:0000028">
    <property type="term" value="P:ribosomal small subunit assembly"/>
    <property type="evidence" value="ECO:0007669"/>
    <property type="project" value="TreeGrafter"/>
</dbReference>
<dbReference type="GO" id="GO:0006364">
    <property type="term" value="P:rRNA processing"/>
    <property type="evidence" value="ECO:0007669"/>
    <property type="project" value="TreeGrafter"/>
</dbReference>
<evidence type="ECO:0000256" key="2">
    <source>
        <dbReference type="SAM" id="MobiDB-lite"/>
    </source>
</evidence>
<accession>A0AAV2HEF8</accession>
<feature type="transmembrane region" description="Helical" evidence="3">
    <location>
        <begin position="12"/>
        <end position="30"/>
    </location>
</feature>
<comment type="caution">
    <text evidence="5">The sequence shown here is derived from an EMBL/GenBank/DDBJ whole genome shotgun (WGS) entry which is preliminary data.</text>
</comment>
<feature type="compositionally biased region" description="Basic residues" evidence="2">
    <location>
        <begin position="247"/>
        <end position="256"/>
    </location>
</feature>
<keyword evidence="3" id="KW-1133">Transmembrane helix</keyword>
<reference evidence="5 6" key="1">
    <citation type="submission" date="2024-04" db="EMBL/GenBank/DDBJ databases">
        <authorList>
            <consortium name="Genoscope - CEA"/>
            <person name="William W."/>
        </authorList>
    </citation>
    <scope>NUCLEOTIDE SEQUENCE [LARGE SCALE GENOMIC DNA]</scope>
</reference>
<dbReference type="InterPro" id="IPR024326">
    <property type="entry name" value="RRP7_C"/>
</dbReference>
<gene>
    <name evidence="5" type="ORF">GSLYS_00004969001</name>
</gene>
<feature type="non-terminal residue" evidence="5">
    <location>
        <position position="1"/>
    </location>
</feature>
<organism evidence="5 6">
    <name type="scientific">Lymnaea stagnalis</name>
    <name type="common">Great pond snail</name>
    <name type="synonym">Helix stagnalis</name>
    <dbReference type="NCBI Taxonomy" id="6523"/>
    <lineage>
        <taxon>Eukaryota</taxon>
        <taxon>Metazoa</taxon>
        <taxon>Spiralia</taxon>
        <taxon>Lophotrochozoa</taxon>
        <taxon>Mollusca</taxon>
        <taxon>Gastropoda</taxon>
        <taxon>Heterobranchia</taxon>
        <taxon>Euthyneura</taxon>
        <taxon>Panpulmonata</taxon>
        <taxon>Hygrophila</taxon>
        <taxon>Lymnaeoidea</taxon>
        <taxon>Lymnaeidae</taxon>
        <taxon>Lymnaea</taxon>
    </lineage>
</organism>
<dbReference type="InterPro" id="IPR012677">
    <property type="entry name" value="Nucleotide-bd_a/b_plait_sf"/>
</dbReference>
<keyword evidence="6" id="KW-1185">Reference proteome</keyword>
<dbReference type="EMBL" id="CAXITT010000076">
    <property type="protein sequence ID" value="CAL1530844.1"/>
    <property type="molecule type" value="Genomic_DNA"/>
</dbReference>
<sequence>GQGVEDWQRPWFARYTAAVYVVSGFLVYIGSGTYSETNKIGLYAVFFLHNNRMADNRNEAPLIINGYTVLQVKTSERSHANHHLFIKEHVATHQCIEWPQGRTLIVYNVSPYYKEDNMRVLLQGCGDILRVYIQAKPSSAPVKKSSFSINASKKSAQVAYIVFKKASGVKNACKLAYDQIRLMSDDKTVILSGLRAYMEDYNNILDVSRLEKEAEAYMAAYYKRKDESDKRDKEQAGLPDEDGFIKVTRHGKNKGTRRTEETQKKGHDHIQKRNVKNELKDFYTFQFRETKR</sequence>
<feature type="region of interest" description="Disordered" evidence="2">
    <location>
        <begin position="228"/>
        <end position="270"/>
    </location>
</feature>
<comment type="similarity">
    <text evidence="1">Belongs to the RRP7 family.</text>
</comment>
<dbReference type="SUPFAM" id="SSF54928">
    <property type="entry name" value="RNA-binding domain, RBD"/>
    <property type="match status" value="1"/>
</dbReference>
<dbReference type="GO" id="GO:0034456">
    <property type="term" value="C:UTP-C complex"/>
    <property type="evidence" value="ECO:0007669"/>
    <property type="project" value="TreeGrafter"/>
</dbReference>
<dbReference type="PANTHER" id="PTHR13191">
    <property type="entry name" value="RIBOSOMAL RNA PROCESSING PROTEIN 7-RELATED"/>
    <property type="match status" value="1"/>
</dbReference>
<dbReference type="Proteomes" id="UP001497497">
    <property type="component" value="Unassembled WGS sequence"/>
</dbReference>
<dbReference type="GO" id="GO:0003676">
    <property type="term" value="F:nucleic acid binding"/>
    <property type="evidence" value="ECO:0007669"/>
    <property type="project" value="InterPro"/>
</dbReference>
<dbReference type="AlphaFoldDB" id="A0AAV2HEF8"/>
<feature type="non-terminal residue" evidence="5">
    <location>
        <position position="292"/>
    </location>
</feature>
<dbReference type="CDD" id="cd12932">
    <property type="entry name" value="RRP7_like"/>
    <property type="match status" value="1"/>
</dbReference>
<evidence type="ECO:0000313" key="5">
    <source>
        <dbReference type="EMBL" id="CAL1530844.1"/>
    </source>
</evidence>
<proteinExistence type="inferred from homology"/>
<dbReference type="Pfam" id="PF12923">
    <property type="entry name" value="RRP7"/>
    <property type="match status" value="1"/>
</dbReference>
<dbReference type="PANTHER" id="PTHR13191:SF0">
    <property type="entry name" value="RIBOSOMAL RNA-PROCESSING PROTEIN 7 HOMOLOG A-RELATED"/>
    <property type="match status" value="1"/>
</dbReference>
<name>A0AAV2HEF8_LYMST</name>
<keyword evidence="3" id="KW-0472">Membrane</keyword>
<dbReference type="InterPro" id="IPR040446">
    <property type="entry name" value="RRP7"/>
</dbReference>
<dbReference type="GO" id="GO:0032545">
    <property type="term" value="C:CURI complex"/>
    <property type="evidence" value="ECO:0007669"/>
    <property type="project" value="TreeGrafter"/>
</dbReference>
<feature type="domain" description="Ribosomal RNA-processing protein 7 C-terminal" evidence="4">
    <location>
        <begin position="204"/>
        <end position="292"/>
    </location>
</feature>
<evidence type="ECO:0000259" key="4">
    <source>
        <dbReference type="Pfam" id="PF12923"/>
    </source>
</evidence>
<dbReference type="InterPro" id="IPR035979">
    <property type="entry name" value="RBD_domain_sf"/>
</dbReference>
<feature type="compositionally biased region" description="Basic and acidic residues" evidence="2">
    <location>
        <begin position="257"/>
        <end position="270"/>
    </location>
</feature>
<evidence type="ECO:0000313" key="6">
    <source>
        <dbReference type="Proteomes" id="UP001497497"/>
    </source>
</evidence>
<protein>
    <recommendedName>
        <fullName evidence="4">Ribosomal RNA-processing protein 7 C-terminal domain-containing protein</fullName>
    </recommendedName>
</protein>
<keyword evidence="3" id="KW-0812">Transmembrane</keyword>
<evidence type="ECO:0000256" key="1">
    <source>
        <dbReference type="ARBA" id="ARBA00006110"/>
    </source>
</evidence>